<name>A0A4P6HJG6_9BACT</name>
<sequence length="106" mass="11296">MKHLAAAVALSCLALLAACSLGGPSDAEVELAFRSAIQRNDILGLLSNTMTIERFVVDKKERKADGVYEATVTIVSSAALGPLSVGGARQTTLRLKKIDDRWVVLQ</sequence>
<dbReference type="KEGG" id="dcb:C3Y92_01265"/>
<protein>
    <recommendedName>
        <fullName evidence="4">NTF2-like N-terminal transpeptidase domain-containing protein</fullName>
    </recommendedName>
</protein>
<keyword evidence="3" id="KW-1185">Reference proteome</keyword>
<organism evidence="2 3">
    <name type="scientific">Solidesulfovibrio carbinolicus</name>
    <dbReference type="NCBI Taxonomy" id="296842"/>
    <lineage>
        <taxon>Bacteria</taxon>
        <taxon>Pseudomonadati</taxon>
        <taxon>Thermodesulfobacteriota</taxon>
        <taxon>Desulfovibrionia</taxon>
        <taxon>Desulfovibrionales</taxon>
        <taxon>Desulfovibrionaceae</taxon>
        <taxon>Solidesulfovibrio</taxon>
    </lineage>
</organism>
<evidence type="ECO:0008006" key="4">
    <source>
        <dbReference type="Google" id="ProtNLM"/>
    </source>
</evidence>
<dbReference type="PROSITE" id="PS51257">
    <property type="entry name" value="PROKAR_LIPOPROTEIN"/>
    <property type="match status" value="1"/>
</dbReference>
<evidence type="ECO:0000313" key="2">
    <source>
        <dbReference type="EMBL" id="QAZ65940.1"/>
    </source>
</evidence>
<gene>
    <name evidence="2" type="ORF">C3Y92_01265</name>
</gene>
<dbReference type="OrthoDB" id="5459422at2"/>
<dbReference type="AlphaFoldDB" id="A0A4P6HJG6"/>
<evidence type="ECO:0000256" key="1">
    <source>
        <dbReference type="SAM" id="SignalP"/>
    </source>
</evidence>
<keyword evidence="1" id="KW-0732">Signal</keyword>
<dbReference type="RefSeq" id="WP_129348741.1">
    <property type="nucleotide sequence ID" value="NZ_CP026538.1"/>
</dbReference>
<feature type="signal peptide" evidence="1">
    <location>
        <begin position="1"/>
        <end position="27"/>
    </location>
</feature>
<reference evidence="2 3" key="1">
    <citation type="submission" date="2018-02" db="EMBL/GenBank/DDBJ databases">
        <title>Genome sequence of Desulfovibrio carbinolicus DSM 3852.</title>
        <authorList>
            <person name="Wilbanks E."/>
            <person name="Skennerton C.T."/>
            <person name="Orphan V.J."/>
        </authorList>
    </citation>
    <scope>NUCLEOTIDE SEQUENCE [LARGE SCALE GENOMIC DNA]</scope>
    <source>
        <strain evidence="2 3">DSM 3852</strain>
    </source>
</reference>
<dbReference type="Proteomes" id="UP000293296">
    <property type="component" value="Chromosome"/>
</dbReference>
<accession>A0A4P6HJG6</accession>
<evidence type="ECO:0000313" key="3">
    <source>
        <dbReference type="Proteomes" id="UP000293296"/>
    </source>
</evidence>
<feature type="chain" id="PRO_5020832507" description="NTF2-like N-terminal transpeptidase domain-containing protein" evidence="1">
    <location>
        <begin position="28"/>
        <end position="106"/>
    </location>
</feature>
<proteinExistence type="predicted"/>
<dbReference type="EMBL" id="CP026538">
    <property type="protein sequence ID" value="QAZ65940.1"/>
    <property type="molecule type" value="Genomic_DNA"/>
</dbReference>